<sequence length="102" mass="12353">MSLTSEEQEIRCIQHWFRNWTASQKAEFLELLVEKYSVNSLNLERNFELLKISSDCPSIFQCQLKQFSLWFDDWSLKDKENLNLKLLEVDRNFVESLYKRIN</sequence>
<dbReference type="InterPro" id="IPR028019">
    <property type="entry name" value="DUF4508"/>
</dbReference>
<evidence type="ECO:0000313" key="2">
    <source>
        <dbReference type="Proteomes" id="UP000886998"/>
    </source>
</evidence>
<dbReference type="Proteomes" id="UP000886998">
    <property type="component" value="Unassembled WGS sequence"/>
</dbReference>
<gene>
    <name evidence="1" type="primary">AVEN_206774_1</name>
    <name evidence="1" type="ORF">TNIN_101041</name>
</gene>
<protein>
    <submittedName>
        <fullName evidence="1">Uncharacterized protein</fullName>
    </submittedName>
</protein>
<organism evidence="1 2">
    <name type="scientific">Trichonephila inaurata madagascariensis</name>
    <dbReference type="NCBI Taxonomy" id="2747483"/>
    <lineage>
        <taxon>Eukaryota</taxon>
        <taxon>Metazoa</taxon>
        <taxon>Ecdysozoa</taxon>
        <taxon>Arthropoda</taxon>
        <taxon>Chelicerata</taxon>
        <taxon>Arachnida</taxon>
        <taxon>Araneae</taxon>
        <taxon>Araneomorphae</taxon>
        <taxon>Entelegynae</taxon>
        <taxon>Araneoidea</taxon>
        <taxon>Nephilidae</taxon>
        <taxon>Trichonephila</taxon>
        <taxon>Trichonephila inaurata</taxon>
    </lineage>
</organism>
<name>A0A8X6YAH5_9ARAC</name>
<keyword evidence="2" id="KW-1185">Reference proteome</keyword>
<evidence type="ECO:0000313" key="1">
    <source>
        <dbReference type="EMBL" id="GFY66014.1"/>
    </source>
</evidence>
<proteinExistence type="predicted"/>
<dbReference type="EMBL" id="BMAV01015805">
    <property type="protein sequence ID" value="GFY66014.1"/>
    <property type="molecule type" value="Genomic_DNA"/>
</dbReference>
<dbReference type="PANTHER" id="PTHR16260">
    <property type="entry name" value="SIMILAR TO 1700123O20RIK PROTEIN"/>
    <property type="match status" value="1"/>
</dbReference>
<reference evidence="1" key="1">
    <citation type="submission" date="2020-08" db="EMBL/GenBank/DDBJ databases">
        <title>Multicomponent nature underlies the extraordinary mechanical properties of spider dragline silk.</title>
        <authorList>
            <person name="Kono N."/>
            <person name="Nakamura H."/>
            <person name="Mori M."/>
            <person name="Yoshida Y."/>
            <person name="Ohtoshi R."/>
            <person name="Malay A.D."/>
            <person name="Moran D.A.P."/>
            <person name="Tomita M."/>
            <person name="Numata K."/>
            <person name="Arakawa K."/>
        </authorList>
    </citation>
    <scope>NUCLEOTIDE SEQUENCE</scope>
</reference>
<accession>A0A8X6YAH5</accession>
<dbReference type="AlphaFoldDB" id="A0A8X6YAH5"/>
<dbReference type="Pfam" id="PF14969">
    <property type="entry name" value="DUF4508"/>
    <property type="match status" value="1"/>
</dbReference>
<dbReference type="OrthoDB" id="6514241at2759"/>
<comment type="caution">
    <text evidence="1">The sequence shown here is derived from an EMBL/GenBank/DDBJ whole genome shotgun (WGS) entry which is preliminary data.</text>
</comment>
<dbReference type="PANTHER" id="PTHR16260:SF3">
    <property type="entry name" value="CHROMOSOME 14 OPEN READING FRAME 119-LIKE-RELATED"/>
    <property type="match status" value="1"/>
</dbReference>